<dbReference type="InterPro" id="IPR051784">
    <property type="entry name" value="Nod_factor_ABC_transporter"/>
</dbReference>
<reference evidence="7 8" key="1">
    <citation type="submission" date="2020-12" db="EMBL/GenBank/DDBJ databases">
        <title>FDA dAtabase for Regulatory Grade micrObial Sequences (FDA-ARGOS): Supporting development and validation of Infectious Disease Dx tests.</title>
        <authorList>
            <person name="Sproer C."/>
            <person name="Gronow S."/>
            <person name="Severitt S."/>
            <person name="Schroder I."/>
            <person name="Tallon L."/>
            <person name="Sadzewicz L."/>
            <person name="Zhao X."/>
            <person name="Boylan J."/>
            <person name="Ott S."/>
            <person name="Bowen H."/>
            <person name="Vavikolanu K."/>
            <person name="Mehta A."/>
            <person name="Aluvathingal J."/>
            <person name="Nadendla S."/>
            <person name="Lowell S."/>
            <person name="Myers T."/>
            <person name="Yan Y."/>
            <person name="Sichtig H."/>
        </authorList>
    </citation>
    <scope>NUCLEOTIDE SEQUENCE [LARGE SCALE GENOMIC DNA]</scope>
    <source>
        <strain evidence="7 8">FDAARGOS_990</strain>
    </source>
</reference>
<feature type="transmembrane region" description="Helical" evidence="5">
    <location>
        <begin position="237"/>
        <end position="258"/>
    </location>
</feature>
<organism evidence="7 8">
    <name type="scientific">Brevibacterium casei</name>
    <dbReference type="NCBI Taxonomy" id="33889"/>
    <lineage>
        <taxon>Bacteria</taxon>
        <taxon>Bacillati</taxon>
        <taxon>Actinomycetota</taxon>
        <taxon>Actinomycetes</taxon>
        <taxon>Micrococcales</taxon>
        <taxon>Brevibacteriaceae</taxon>
        <taxon>Brevibacterium</taxon>
    </lineage>
</organism>
<feature type="transmembrane region" description="Helical" evidence="5">
    <location>
        <begin position="43"/>
        <end position="63"/>
    </location>
</feature>
<gene>
    <name evidence="7" type="ORF">I6H47_12745</name>
</gene>
<dbReference type="RefSeq" id="WP_198498834.1">
    <property type="nucleotide sequence ID" value="NZ_CP065989.1"/>
</dbReference>
<dbReference type="AlphaFoldDB" id="A0A7T3ZXT8"/>
<proteinExistence type="predicted"/>
<evidence type="ECO:0000256" key="5">
    <source>
        <dbReference type="SAM" id="Phobius"/>
    </source>
</evidence>
<dbReference type="Proteomes" id="UP000595374">
    <property type="component" value="Chromosome"/>
</dbReference>
<dbReference type="PANTHER" id="PTHR43229">
    <property type="entry name" value="NODULATION PROTEIN J"/>
    <property type="match status" value="1"/>
</dbReference>
<dbReference type="EMBL" id="CP065989">
    <property type="protein sequence ID" value="QQB13659.1"/>
    <property type="molecule type" value="Genomic_DNA"/>
</dbReference>
<evidence type="ECO:0000259" key="6">
    <source>
        <dbReference type="Pfam" id="PF12698"/>
    </source>
</evidence>
<keyword evidence="4 5" id="KW-0472">Membrane</keyword>
<sequence>MSETTVSGTGASQPSTAPGMRTRRVFAQAKFETAAVLRNGEQLLLALILPLGLLVFLTTTPLLDALGAIPPGGDRLSIALPGTLGLCLASTAFTGQAIATAFDRRYGVLAQLATTPLGTTGLILGKLGAVIGVVVIQYALAFGIAGILGYRGGLDILALIVTTILGTAALLALGLLMAGTLRAEATLGAANLVWVLMAGAGGLVLPATGEWGTIVGCLPSGALGDAMRASLAGTWDVTALIVLLVWSLVGALAARRWFRFE</sequence>
<protein>
    <submittedName>
        <fullName evidence="7">ABC transporter permease</fullName>
    </submittedName>
</protein>
<evidence type="ECO:0000256" key="1">
    <source>
        <dbReference type="ARBA" id="ARBA00004141"/>
    </source>
</evidence>
<evidence type="ECO:0000256" key="3">
    <source>
        <dbReference type="ARBA" id="ARBA00022989"/>
    </source>
</evidence>
<dbReference type="InterPro" id="IPR013525">
    <property type="entry name" value="ABC2_TM"/>
</dbReference>
<name>A0A7T3ZXT8_9MICO</name>
<evidence type="ECO:0000313" key="8">
    <source>
        <dbReference type="Proteomes" id="UP000595374"/>
    </source>
</evidence>
<feature type="transmembrane region" description="Helical" evidence="5">
    <location>
        <begin position="83"/>
        <end position="102"/>
    </location>
</feature>
<dbReference type="GO" id="GO:0140359">
    <property type="term" value="F:ABC-type transporter activity"/>
    <property type="evidence" value="ECO:0007669"/>
    <property type="project" value="InterPro"/>
</dbReference>
<accession>A0A7T3ZXT8</accession>
<keyword evidence="2 5" id="KW-0812">Transmembrane</keyword>
<feature type="transmembrane region" description="Helical" evidence="5">
    <location>
        <begin position="185"/>
        <end position="205"/>
    </location>
</feature>
<feature type="transmembrane region" description="Helical" evidence="5">
    <location>
        <begin position="156"/>
        <end position="178"/>
    </location>
</feature>
<dbReference type="GO" id="GO:0016020">
    <property type="term" value="C:membrane"/>
    <property type="evidence" value="ECO:0007669"/>
    <property type="project" value="UniProtKB-SubCell"/>
</dbReference>
<comment type="subcellular location">
    <subcellularLocation>
        <location evidence="1">Membrane</location>
        <topology evidence="1">Multi-pass membrane protein</topology>
    </subcellularLocation>
</comment>
<dbReference type="Pfam" id="PF12698">
    <property type="entry name" value="ABC2_membrane_3"/>
    <property type="match status" value="1"/>
</dbReference>
<dbReference type="PANTHER" id="PTHR43229:SF2">
    <property type="entry name" value="NODULATION PROTEIN J"/>
    <property type="match status" value="1"/>
</dbReference>
<evidence type="ECO:0000256" key="2">
    <source>
        <dbReference type="ARBA" id="ARBA00022692"/>
    </source>
</evidence>
<feature type="domain" description="ABC-2 type transporter transmembrane" evidence="6">
    <location>
        <begin position="84"/>
        <end position="251"/>
    </location>
</feature>
<keyword evidence="3 5" id="KW-1133">Transmembrane helix</keyword>
<evidence type="ECO:0000256" key="4">
    <source>
        <dbReference type="ARBA" id="ARBA00023136"/>
    </source>
</evidence>
<evidence type="ECO:0000313" key="7">
    <source>
        <dbReference type="EMBL" id="QQB13659.1"/>
    </source>
</evidence>
<feature type="transmembrane region" description="Helical" evidence="5">
    <location>
        <begin position="123"/>
        <end position="150"/>
    </location>
</feature>